<dbReference type="RefSeq" id="WP_343916127.1">
    <property type="nucleotide sequence ID" value="NZ_BAAAKK010000001.1"/>
</dbReference>
<dbReference type="InterPro" id="IPR015943">
    <property type="entry name" value="WD40/YVTN_repeat-like_dom_sf"/>
</dbReference>
<feature type="region of interest" description="Disordered" evidence="1">
    <location>
        <begin position="27"/>
        <end position="46"/>
    </location>
</feature>
<evidence type="ECO:0000256" key="2">
    <source>
        <dbReference type="SAM" id="SignalP"/>
    </source>
</evidence>
<feature type="signal peptide" evidence="2">
    <location>
        <begin position="1"/>
        <end position="27"/>
    </location>
</feature>
<keyword evidence="2" id="KW-0732">Signal</keyword>
<protein>
    <submittedName>
        <fullName evidence="3">Zinc metallochaperone AztD</fullName>
    </submittedName>
</protein>
<dbReference type="Gene3D" id="2.130.10.10">
    <property type="entry name" value="YVTN repeat-like/Quinoprotein amine dehydrogenase"/>
    <property type="match status" value="1"/>
</dbReference>
<evidence type="ECO:0000313" key="3">
    <source>
        <dbReference type="EMBL" id="GAA1416939.1"/>
    </source>
</evidence>
<dbReference type="Proteomes" id="UP001501266">
    <property type="component" value="Unassembled WGS sequence"/>
</dbReference>
<dbReference type="NCBIfam" id="NF038015">
    <property type="entry name" value="AztD"/>
    <property type="match status" value="1"/>
</dbReference>
<gene>
    <name evidence="3" type="primary">aztD</name>
    <name evidence="3" type="ORF">GCM10009640_00230</name>
</gene>
<name>A0ABP4JBL4_9MICO</name>
<sequence>MSTTQRRALTLASVPLSIALLASCAAAPSAPSTPDPSPAPTQGEAPASVEVAASRIAVTVPGGIAVLDAASLEPVSELELDGFLRLHAAGDDRSILVTAPGGFRVLDTGVEIAAHGDHEHFHAVEPTLGDIAFPAEHPGHVTVHAGTTALFDDGTGEIVTFDSDSLLDGAEQRRETSVPDAHHGVAVRLETGGLVTTEGTEEARSTVVLRSGAGDELARTDACPGVHGEAVAADDAVLLGCEDGVVVLQDGAFTHIAAPDAYGRIGNVRGHGDSTVVLGDYKGERDAELERPTRVSLIDTATAELRLVELGTSYSFRSLARGPHGEALVLGTDGAVHVIDPATGAVTQRVQVVEPWEEPLDWQQPRPTLVASDHTLYVTDPATQRVLALDAHSLAVTAETTLDGAPNELTAAR</sequence>
<feature type="chain" id="PRO_5045593507" evidence="2">
    <location>
        <begin position="28"/>
        <end position="413"/>
    </location>
</feature>
<accession>A0ABP4JBL4</accession>
<dbReference type="PROSITE" id="PS51257">
    <property type="entry name" value="PROKAR_LIPOPROTEIN"/>
    <property type="match status" value="1"/>
</dbReference>
<evidence type="ECO:0000313" key="4">
    <source>
        <dbReference type="Proteomes" id="UP001501266"/>
    </source>
</evidence>
<dbReference type="InterPro" id="IPR011044">
    <property type="entry name" value="Quino_amine_DH_bsu"/>
</dbReference>
<reference evidence="4" key="1">
    <citation type="journal article" date="2019" name="Int. J. Syst. Evol. Microbiol.">
        <title>The Global Catalogue of Microorganisms (GCM) 10K type strain sequencing project: providing services to taxonomists for standard genome sequencing and annotation.</title>
        <authorList>
            <consortium name="The Broad Institute Genomics Platform"/>
            <consortium name="The Broad Institute Genome Sequencing Center for Infectious Disease"/>
            <person name="Wu L."/>
            <person name="Ma J."/>
        </authorList>
    </citation>
    <scope>NUCLEOTIDE SEQUENCE [LARGE SCALE GENOMIC DNA]</scope>
    <source>
        <strain evidence="4">JCM 12398</strain>
    </source>
</reference>
<dbReference type="InterPro" id="IPR047697">
    <property type="entry name" value="AztD-like"/>
</dbReference>
<dbReference type="SUPFAM" id="SSF50969">
    <property type="entry name" value="YVTN repeat-like/Quinoprotein amine dehydrogenase"/>
    <property type="match status" value="1"/>
</dbReference>
<dbReference type="EMBL" id="BAAAKK010000001">
    <property type="protein sequence ID" value="GAA1416939.1"/>
    <property type="molecule type" value="Genomic_DNA"/>
</dbReference>
<proteinExistence type="predicted"/>
<organism evidence="3 4">
    <name type="scientific">Agrococcus citreus</name>
    <dbReference type="NCBI Taxonomy" id="84643"/>
    <lineage>
        <taxon>Bacteria</taxon>
        <taxon>Bacillati</taxon>
        <taxon>Actinomycetota</taxon>
        <taxon>Actinomycetes</taxon>
        <taxon>Micrococcales</taxon>
        <taxon>Microbacteriaceae</taxon>
        <taxon>Agrococcus</taxon>
    </lineage>
</organism>
<keyword evidence="4" id="KW-1185">Reference proteome</keyword>
<evidence type="ECO:0000256" key="1">
    <source>
        <dbReference type="SAM" id="MobiDB-lite"/>
    </source>
</evidence>
<comment type="caution">
    <text evidence="3">The sequence shown here is derived from an EMBL/GenBank/DDBJ whole genome shotgun (WGS) entry which is preliminary data.</text>
</comment>